<evidence type="ECO:0000313" key="1">
    <source>
        <dbReference type="EMBL" id="CDQ11250.1"/>
    </source>
</evidence>
<name>A0A060US45_9PROT</name>
<reference evidence="1" key="1">
    <citation type="submission" date="2014-03" db="EMBL/GenBank/DDBJ databases">
        <authorList>
            <person name="Genoscope - CEA"/>
        </authorList>
    </citation>
    <scope>NUCLEOTIDE SEQUENCE [LARGE SCALE GENOMIC DNA]</scope>
    <source>
        <strain evidence="1">CF27</strain>
    </source>
</reference>
<organism evidence="1">
    <name type="scientific">Acidithiobacillus ferrivorans</name>
    <dbReference type="NCBI Taxonomy" id="160808"/>
    <lineage>
        <taxon>Bacteria</taxon>
        <taxon>Pseudomonadati</taxon>
        <taxon>Pseudomonadota</taxon>
        <taxon>Acidithiobacillia</taxon>
        <taxon>Acidithiobacillales</taxon>
        <taxon>Acidithiobacillaceae</taxon>
        <taxon>Acidithiobacillus</taxon>
    </lineage>
</organism>
<dbReference type="EMBL" id="CCCS020000049">
    <property type="protein sequence ID" value="CDQ11250.1"/>
    <property type="molecule type" value="Genomic_DNA"/>
</dbReference>
<dbReference type="Proteomes" id="UP000193925">
    <property type="component" value="Chromosome AFERRI"/>
</dbReference>
<evidence type="ECO:0000313" key="2">
    <source>
        <dbReference type="EMBL" id="SMH67611.1"/>
    </source>
</evidence>
<proteinExistence type="predicted"/>
<gene>
    <name evidence="2" type="ORF">AFERRI_50813</name>
    <name evidence="1" type="ORF">AFERRI_530145</name>
</gene>
<reference evidence="2 3" key="3">
    <citation type="submission" date="2017-03" db="EMBL/GenBank/DDBJ databases">
        <authorList>
            <person name="Regsiter A."/>
            <person name="William W."/>
        </authorList>
    </citation>
    <scope>NUCLEOTIDE SEQUENCE [LARGE SCALE GENOMIC DNA]</scope>
    <source>
        <strain evidence="2">PRJEB5721</strain>
    </source>
</reference>
<protein>
    <submittedName>
        <fullName evidence="1">Uncharacterized protein</fullName>
    </submittedName>
</protein>
<accession>A0A060US45</accession>
<dbReference type="EMBL" id="LT841305">
    <property type="protein sequence ID" value="SMH67611.1"/>
    <property type="molecule type" value="Genomic_DNA"/>
</dbReference>
<keyword evidence="3" id="KW-1185">Reference proteome</keyword>
<evidence type="ECO:0000313" key="3">
    <source>
        <dbReference type="Proteomes" id="UP000193925"/>
    </source>
</evidence>
<sequence>MRPEGRDSATDSGHAGKVCRLAIHRYCALHYFFAGEKHRITAVTELFAMNSAITTVGTVDYFAPFVTGWADHF</sequence>
<reference evidence="1" key="2">
    <citation type="submission" date="2014-07" db="EMBL/GenBank/DDBJ databases">
        <title>Initial genome analysis of the psychrotolerant acidophile Acidithiobacillus ferrivorans CF27: insights into iron and sulfur oxidation pathways and into biofilm formation.</title>
        <authorList>
            <person name="Talla E."/>
            <person name="Hedrich S."/>
            <person name="Mangenot S."/>
            <person name="Ji B."/>
            <person name="Johnson D.B."/>
            <person name="Barbe V."/>
            <person name="Bonnefoy V."/>
        </authorList>
    </citation>
    <scope>NUCLEOTIDE SEQUENCE [LARGE SCALE GENOMIC DNA]</scope>
    <source>
        <strain evidence="1">CF27</strain>
    </source>
</reference>
<dbReference type="AlphaFoldDB" id="A0A060US45"/>